<evidence type="ECO:0000313" key="2">
    <source>
        <dbReference type="EMBL" id="ESA11508.1"/>
    </source>
</evidence>
<protein>
    <submittedName>
        <fullName evidence="2">Uncharacterized protein</fullName>
    </submittedName>
</protein>
<sequence>MKSIEKLLFEGFEVVDGGLFFSFFWNFGVFTLSFILGELEIGLFRRANGIGGF</sequence>
<gene>
    <name evidence="2" type="ORF">GLOINDRAFT_28201</name>
</gene>
<name>U9TYX2_RHIID</name>
<keyword evidence="1" id="KW-0812">Transmembrane</keyword>
<keyword evidence="1" id="KW-0472">Membrane</keyword>
<organism evidence="2">
    <name type="scientific">Rhizophagus irregularis (strain DAOM 181602 / DAOM 197198 / MUCL 43194)</name>
    <name type="common">Arbuscular mycorrhizal fungus</name>
    <name type="synonym">Glomus intraradices</name>
    <dbReference type="NCBI Taxonomy" id="747089"/>
    <lineage>
        <taxon>Eukaryota</taxon>
        <taxon>Fungi</taxon>
        <taxon>Fungi incertae sedis</taxon>
        <taxon>Mucoromycota</taxon>
        <taxon>Glomeromycotina</taxon>
        <taxon>Glomeromycetes</taxon>
        <taxon>Glomerales</taxon>
        <taxon>Glomeraceae</taxon>
        <taxon>Rhizophagus</taxon>
    </lineage>
</organism>
<dbReference type="HOGENOM" id="CLU_3069856_0_0_1"/>
<evidence type="ECO:0000256" key="1">
    <source>
        <dbReference type="SAM" id="Phobius"/>
    </source>
</evidence>
<dbReference type="EMBL" id="KI285916">
    <property type="protein sequence ID" value="ESA11508.1"/>
    <property type="molecule type" value="Genomic_DNA"/>
</dbReference>
<keyword evidence="1" id="KW-1133">Transmembrane helix</keyword>
<accession>U9TYX2</accession>
<reference evidence="2" key="1">
    <citation type="submission" date="2013-07" db="EMBL/GenBank/DDBJ databases">
        <title>The genome of an arbuscular mycorrhizal fungus provides insights into the evolution of the oldest plant symbiosis.</title>
        <authorList>
            <consortium name="DOE Joint Genome Institute"/>
            <person name="Tisserant E."/>
            <person name="Malbreil M."/>
            <person name="Kuo A."/>
            <person name="Kohler A."/>
            <person name="Symeonidi A."/>
            <person name="Balestrini R."/>
            <person name="Charron P."/>
            <person name="Duensing N."/>
            <person name="Frei-dit-Frey N."/>
            <person name="Gianinazzi-Pearson V."/>
            <person name="Gilbert B."/>
            <person name="Handa Y."/>
            <person name="Hijri M."/>
            <person name="Kaul R."/>
            <person name="Kawaguchi M."/>
            <person name="Krajinski F."/>
            <person name="Lammers P."/>
            <person name="Lapierre D."/>
            <person name="Masclaux F.G."/>
            <person name="Murat C."/>
            <person name="Morin E."/>
            <person name="Ndikumana S."/>
            <person name="Pagni M."/>
            <person name="Petitpierre D."/>
            <person name="Requena N."/>
            <person name="Rosikiewicz P."/>
            <person name="Riley R."/>
            <person name="Saito K."/>
            <person name="San Clemente H."/>
            <person name="Shapiro H."/>
            <person name="van Tuinen D."/>
            <person name="Becard G."/>
            <person name="Bonfante P."/>
            <person name="Paszkowski U."/>
            <person name="Shachar-Hill Y."/>
            <person name="Young J.P."/>
            <person name="Sanders I.R."/>
            <person name="Henrissat B."/>
            <person name="Rensing S.A."/>
            <person name="Grigoriev I.V."/>
            <person name="Corradi N."/>
            <person name="Roux C."/>
            <person name="Martin F."/>
        </authorList>
    </citation>
    <scope>NUCLEOTIDE SEQUENCE</scope>
    <source>
        <strain evidence="2">DAOM 197198</strain>
    </source>
</reference>
<dbReference type="AlphaFoldDB" id="U9TYX2"/>
<feature type="transmembrane region" description="Helical" evidence="1">
    <location>
        <begin position="20"/>
        <end position="37"/>
    </location>
</feature>
<proteinExistence type="predicted"/>